<dbReference type="Proteomes" id="UP000218543">
    <property type="component" value="Unassembled WGS sequence"/>
</dbReference>
<sequence length="168" mass="18012">MDKATAESYVETYDGMKTVAASMTPLLGAAAVSKIDSIVANYSKANQLSTGTVFDSIKATQPVHPGSVIPQSFEMSLPNGQKIWVHGNATEYMAEYAASKAVTHTPEAVRLASQVELSSFQAAVNTATKTNMPYGARITVDGWQLEIKPPRVDGELPTIIHARYLGSH</sequence>
<accession>A0A2A2CAZ9</accession>
<protein>
    <submittedName>
        <fullName evidence="2">Hemagglutinin</fullName>
    </submittedName>
</protein>
<dbReference type="EMBL" id="MPGR01000001">
    <property type="protein sequence ID" value="OKB73135.1"/>
    <property type="molecule type" value="Genomic_DNA"/>
</dbReference>
<evidence type="ECO:0000313" key="1">
    <source>
        <dbReference type="EMBL" id="OKB73135.1"/>
    </source>
</evidence>
<proteinExistence type="predicted"/>
<reference evidence="2 4" key="2">
    <citation type="submission" date="2016-12" db="EMBL/GenBank/DDBJ databases">
        <title>Real-Time Genomic Investigation Underlying the Public Health Response to a Shiga Toxin-Producing Escherichia Coli O26:H11 Outbreak in a Nursery.</title>
        <authorList>
            <person name="Ferdous M."/>
            <person name="Moran-Gilad J."/>
            <person name="Rossen J.W."/>
            <person name="Gdalevich M."/>
        </authorList>
    </citation>
    <scope>NUCLEOTIDE SEQUENCE [LARGE SCALE GENOMIC DNA]</scope>
    <source>
        <strain evidence="2 4">STEC 514-2</strain>
    </source>
</reference>
<organism evidence="2 4">
    <name type="scientific">Escherichia coli</name>
    <dbReference type="NCBI Taxonomy" id="562"/>
    <lineage>
        <taxon>Bacteria</taxon>
        <taxon>Pseudomonadati</taxon>
        <taxon>Pseudomonadota</taxon>
        <taxon>Gammaproteobacteria</taxon>
        <taxon>Enterobacterales</taxon>
        <taxon>Enterobacteriaceae</taxon>
        <taxon>Escherichia</taxon>
    </lineage>
</organism>
<evidence type="ECO:0000313" key="2">
    <source>
        <dbReference type="EMBL" id="PAU22804.1"/>
    </source>
</evidence>
<name>A0A2A2CAZ9_ECOLX</name>
<gene>
    <name evidence="1" type="ORF">BMT50_10350</name>
    <name evidence="2" type="ORF">BTQ06_14215</name>
</gene>
<dbReference type="AlphaFoldDB" id="A0A2A2CAZ9"/>
<dbReference type="EMBL" id="MRVZ01000044">
    <property type="protein sequence ID" value="PAU22804.1"/>
    <property type="molecule type" value="Genomic_DNA"/>
</dbReference>
<comment type="caution">
    <text evidence="2">The sequence shown here is derived from an EMBL/GenBank/DDBJ whole genome shotgun (WGS) entry which is preliminary data.</text>
</comment>
<dbReference type="Proteomes" id="UP000186595">
    <property type="component" value="Unassembled WGS sequence"/>
</dbReference>
<evidence type="ECO:0000313" key="3">
    <source>
        <dbReference type="Proteomes" id="UP000186595"/>
    </source>
</evidence>
<reference evidence="1 3" key="1">
    <citation type="submission" date="2016-11" db="EMBL/GenBank/DDBJ databases">
        <title>Draft genome sequences of five Shigatoxin-producing Escherichia coli isolates harboring the new recently described Subtilase cytotoxin allelic variant subAB2-3.</title>
        <authorList>
            <person name="Tasara T."/>
            <person name="Fierz L."/>
            <person name="Klumpp J."/>
            <person name="Schmidt H."/>
            <person name="Stephan R."/>
        </authorList>
    </citation>
    <scope>NUCLEOTIDE SEQUENCE [LARGE SCALE GENOMIC DNA]</scope>
    <source>
        <strain evidence="1 3">453</strain>
    </source>
</reference>
<dbReference type="RefSeq" id="WP_001488404.1">
    <property type="nucleotide sequence ID" value="NZ_BFOT01000057.1"/>
</dbReference>
<evidence type="ECO:0000313" key="4">
    <source>
        <dbReference type="Proteomes" id="UP000218543"/>
    </source>
</evidence>